<sequence length="280" mass="32613">MLKKYFFASCIAFVLFSCAKDNHPETPEVITPEEKEEESLTTRLTKNIDVWIDNRVINVFEEGQIRVYDKEEHKDHFTFFLWDKEVVDSIVWHIDDVLHYSSGVNPFLSMTGVTFNKPGDYKFDLLLYKNNKVVKQAGLTIRAVPGKDFFNVNWENPPASNIVGQSYSYKKGYRIDQTYVKGQYPYSHVRLYYGDQFPKQTPQKEKEYLMEVAQATFGTPTLTSVVNKQMELDEKYNKLFKNKLNYTPVALWENNTSSIALVESPKDVIESYIIVAEPKY</sequence>
<evidence type="ECO:0000313" key="2">
    <source>
        <dbReference type="EMBL" id="RKE49228.1"/>
    </source>
</evidence>
<dbReference type="PROSITE" id="PS51257">
    <property type="entry name" value="PROKAR_LIPOPROTEIN"/>
    <property type="match status" value="1"/>
</dbReference>
<name>A0A420AXU0_SPHD1</name>
<keyword evidence="1" id="KW-0732">Signal</keyword>
<dbReference type="AlphaFoldDB" id="A0A420AXU0"/>
<organism evidence="2 3">
    <name type="scientific">Sphingobacterium detergens</name>
    <dbReference type="NCBI Taxonomy" id="1145106"/>
    <lineage>
        <taxon>Bacteria</taxon>
        <taxon>Pseudomonadati</taxon>
        <taxon>Bacteroidota</taxon>
        <taxon>Sphingobacteriia</taxon>
        <taxon>Sphingobacteriales</taxon>
        <taxon>Sphingobacteriaceae</taxon>
        <taxon>Sphingobacterium</taxon>
    </lineage>
</organism>
<dbReference type="EMBL" id="RAPY01000003">
    <property type="protein sequence ID" value="RKE49228.1"/>
    <property type="molecule type" value="Genomic_DNA"/>
</dbReference>
<comment type="caution">
    <text evidence="2">The sequence shown here is derived from an EMBL/GenBank/DDBJ whole genome shotgun (WGS) entry which is preliminary data.</text>
</comment>
<reference evidence="2 3" key="1">
    <citation type="submission" date="2018-09" db="EMBL/GenBank/DDBJ databases">
        <title>Genomic Encyclopedia of Type Strains, Phase III (KMG-III): the genomes of soil and plant-associated and newly described type strains.</title>
        <authorList>
            <person name="Whitman W."/>
        </authorList>
    </citation>
    <scope>NUCLEOTIDE SEQUENCE [LARGE SCALE GENOMIC DNA]</scope>
    <source>
        <strain evidence="2 3">CECT 7938</strain>
    </source>
</reference>
<gene>
    <name evidence="2" type="ORF">DFQ12_3339</name>
</gene>
<evidence type="ECO:0000313" key="3">
    <source>
        <dbReference type="Proteomes" id="UP000286246"/>
    </source>
</evidence>
<accession>A0A420AXU0</accession>
<dbReference type="Proteomes" id="UP000286246">
    <property type="component" value="Unassembled WGS sequence"/>
</dbReference>
<proteinExistence type="predicted"/>
<feature type="chain" id="PRO_5018966190" description="PKD domain-containing protein" evidence="1">
    <location>
        <begin position="20"/>
        <end position="280"/>
    </location>
</feature>
<evidence type="ECO:0000256" key="1">
    <source>
        <dbReference type="SAM" id="SignalP"/>
    </source>
</evidence>
<feature type="signal peptide" evidence="1">
    <location>
        <begin position="1"/>
        <end position="19"/>
    </location>
</feature>
<keyword evidence="3" id="KW-1185">Reference proteome</keyword>
<dbReference type="OrthoDB" id="699572at2"/>
<dbReference type="RefSeq" id="WP_120260106.1">
    <property type="nucleotide sequence ID" value="NZ_RAPY01000003.1"/>
</dbReference>
<evidence type="ECO:0008006" key="4">
    <source>
        <dbReference type="Google" id="ProtNLM"/>
    </source>
</evidence>
<protein>
    <recommendedName>
        <fullName evidence="4">PKD domain-containing protein</fullName>
    </recommendedName>
</protein>